<dbReference type="Pfam" id="PF01288">
    <property type="entry name" value="HPPK"/>
    <property type="match status" value="1"/>
</dbReference>
<keyword evidence="6" id="KW-0418">Kinase</keyword>
<dbReference type="InterPro" id="IPR035907">
    <property type="entry name" value="Hppk_sf"/>
</dbReference>
<accession>A0A916UKF7</accession>
<evidence type="ECO:0000256" key="5">
    <source>
        <dbReference type="ARBA" id="ARBA00022741"/>
    </source>
</evidence>
<dbReference type="PANTHER" id="PTHR43071:SF1">
    <property type="entry name" value="2-AMINO-4-HYDROXY-6-HYDROXYMETHYLDIHYDROPTERIDINE PYROPHOSPHOKINASE"/>
    <property type="match status" value="1"/>
</dbReference>
<evidence type="ECO:0000259" key="9">
    <source>
        <dbReference type="PROSITE" id="PS00794"/>
    </source>
</evidence>
<organism evidence="10 11">
    <name type="scientific">Hoyosella rhizosphaerae</name>
    <dbReference type="NCBI Taxonomy" id="1755582"/>
    <lineage>
        <taxon>Bacteria</taxon>
        <taxon>Bacillati</taxon>
        <taxon>Actinomycetota</taxon>
        <taxon>Actinomycetes</taxon>
        <taxon>Mycobacteriales</taxon>
        <taxon>Hoyosellaceae</taxon>
        <taxon>Hoyosella</taxon>
    </lineage>
</organism>
<reference evidence="10" key="2">
    <citation type="submission" date="2020-09" db="EMBL/GenBank/DDBJ databases">
        <authorList>
            <person name="Sun Q."/>
            <person name="Zhou Y."/>
        </authorList>
    </citation>
    <scope>NUCLEOTIDE SEQUENCE</scope>
    <source>
        <strain evidence="10">CGMCC 1.15478</strain>
    </source>
</reference>
<evidence type="ECO:0000256" key="7">
    <source>
        <dbReference type="ARBA" id="ARBA00022840"/>
    </source>
</evidence>
<evidence type="ECO:0000256" key="4">
    <source>
        <dbReference type="ARBA" id="ARBA00022679"/>
    </source>
</evidence>
<dbReference type="SUPFAM" id="SSF55083">
    <property type="entry name" value="6-hydroxymethyl-7,8-dihydropterin pyrophosphokinase, HPPK"/>
    <property type="match status" value="1"/>
</dbReference>
<dbReference type="GO" id="GO:0046656">
    <property type="term" value="P:folic acid biosynthetic process"/>
    <property type="evidence" value="ECO:0007669"/>
    <property type="project" value="UniProtKB-KW"/>
</dbReference>
<protein>
    <recommendedName>
        <fullName evidence="3">2-amino-4-hydroxy-6-hydroxymethyldihydropteridine diphosphokinase</fullName>
        <ecNumber evidence="3">2.7.6.3</ecNumber>
    </recommendedName>
</protein>
<dbReference type="NCBIfam" id="TIGR01498">
    <property type="entry name" value="folK"/>
    <property type="match status" value="1"/>
</dbReference>
<dbReference type="PANTHER" id="PTHR43071">
    <property type="entry name" value="2-AMINO-4-HYDROXY-6-HYDROXYMETHYLDIHYDROPTERIDINE PYROPHOSPHOKINASE"/>
    <property type="match status" value="1"/>
</dbReference>
<dbReference type="GO" id="GO:0003848">
    <property type="term" value="F:2-amino-4-hydroxy-6-hydroxymethyldihydropteridine diphosphokinase activity"/>
    <property type="evidence" value="ECO:0007669"/>
    <property type="project" value="UniProtKB-EC"/>
</dbReference>
<dbReference type="GO" id="GO:0016301">
    <property type="term" value="F:kinase activity"/>
    <property type="evidence" value="ECO:0007669"/>
    <property type="project" value="UniProtKB-KW"/>
</dbReference>
<dbReference type="GO" id="GO:0005524">
    <property type="term" value="F:ATP binding"/>
    <property type="evidence" value="ECO:0007669"/>
    <property type="project" value="UniProtKB-KW"/>
</dbReference>
<sequence>MTEAVLSIGSNQGDRLGHLSSVVESLGERCVSVSSVYVTPPWGGVEQPDFLNAIIIASDPAWGPWDWLRFGQECERRADRVREVRWGPRTLDVDVIACTANGQGVVSAHPDLVLPHPRAHLRAFVLVPWAEVQPTAELHGRTISDVLADLEDRNDVRRFNRDLGR</sequence>
<keyword evidence="5" id="KW-0547">Nucleotide-binding</keyword>
<dbReference type="AlphaFoldDB" id="A0A916UKF7"/>
<evidence type="ECO:0000256" key="2">
    <source>
        <dbReference type="ARBA" id="ARBA00005051"/>
    </source>
</evidence>
<comment type="caution">
    <text evidence="10">The sequence shown here is derived from an EMBL/GenBank/DDBJ whole genome shotgun (WGS) entry which is preliminary data.</text>
</comment>
<evidence type="ECO:0000313" key="11">
    <source>
        <dbReference type="Proteomes" id="UP000641514"/>
    </source>
</evidence>
<gene>
    <name evidence="10" type="ORF">GCM10011410_31840</name>
</gene>
<name>A0A916UKF7_9ACTN</name>
<evidence type="ECO:0000256" key="1">
    <source>
        <dbReference type="ARBA" id="ARBA00000198"/>
    </source>
</evidence>
<keyword evidence="8" id="KW-0289">Folate biosynthesis</keyword>
<proteinExistence type="predicted"/>
<keyword evidence="11" id="KW-1185">Reference proteome</keyword>
<evidence type="ECO:0000256" key="3">
    <source>
        <dbReference type="ARBA" id="ARBA00013253"/>
    </source>
</evidence>
<comment type="catalytic activity">
    <reaction evidence="1">
        <text>6-hydroxymethyl-7,8-dihydropterin + ATP = (7,8-dihydropterin-6-yl)methyl diphosphate + AMP + H(+)</text>
        <dbReference type="Rhea" id="RHEA:11412"/>
        <dbReference type="ChEBI" id="CHEBI:15378"/>
        <dbReference type="ChEBI" id="CHEBI:30616"/>
        <dbReference type="ChEBI" id="CHEBI:44841"/>
        <dbReference type="ChEBI" id="CHEBI:72950"/>
        <dbReference type="ChEBI" id="CHEBI:456215"/>
        <dbReference type="EC" id="2.7.6.3"/>
    </reaction>
</comment>
<dbReference type="EMBL" id="BMJH01000004">
    <property type="protein sequence ID" value="GGC76236.1"/>
    <property type="molecule type" value="Genomic_DNA"/>
</dbReference>
<dbReference type="Gene3D" id="3.30.70.560">
    <property type="entry name" value="7,8-Dihydro-6-hydroxymethylpterin-pyrophosphokinase HPPK"/>
    <property type="match status" value="1"/>
</dbReference>
<keyword evidence="4" id="KW-0808">Transferase</keyword>
<reference evidence="10" key="1">
    <citation type="journal article" date="2014" name="Int. J. Syst. Evol. Microbiol.">
        <title>Complete genome sequence of Corynebacterium casei LMG S-19264T (=DSM 44701T), isolated from a smear-ripened cheese.</title>
        <authorList>
            <consortium name="US DOE Joint Genome Institute (JGI-PGF)"/>
            <person name="Walter F."/>
            <person name="Albersmeier A."/>
            <person name="Kalinowski J."/>
            <person name="Ruckert C."/>
        </authorList>
    </citation>
    <scope>NUCLEOTIDE SEQUENCE</scope>
    <source>
        <strain evidence="10">CGMCC 1.15478</strain>
    </source>
</reference>
<feature type="domain" description="7,8-dihydro-6-hydroxymethylpterin-pyrophosphokinase" evidence="9">
    <location>
        <begin position="85"/>
        <end position="96"/>
    </location>
</feature>
<dbReference type="Proteomes" id="UP000641514">
    <property type="component" value="Unassembled WGS sequence"/>
</dbReference>
<comment type="pathway">
    <text evidence="2">Cofactor biosynthesis; tetrahydrofolate biosynthesis; 2-amino-4-hydroxy-6-hydroxymethyl-7,8-dihydropteridine diphosphate from 7,8-dihydroneopterin triphosphate: step 4/4.</text>
</comment>
<evidence type="ECO:0000313" key="10">
    <source>
        <dbReference type="EMBL" id="GGC76236.1"/>
    </source>
</evidence>
<evidence type="ECO:0000256" key="8">
    <source>
        <dbReference type="ARBA" id="ARBA00022909"/>
    </source>
</evidence>
<dbReference type="RefSeq" id="WP_188677507.1">
    <property type="nucleotide sequence ID" value="NZ_BMJH01000004.1"/>
</dbReference>
<keyword evidence="7" id="KW-0067">ATP-binding</keyword>
<dbReference type="CDD" id="cd00483">
    <property type="entry name" value="HPPK"/>
    <property type="match status" value="1"/>
</dbReference>
<evidence type="ECO:0000256" key="6">
    <source>
        <dbReference type="ARBA" id="ARBA00022777"/>
    </source>
</evidence>
<dbReference type="EC" id="2.7.6.3" evidence="3"/>
<dbReference type="InterPro" id="IPR000550">
    <property type="entry name" value="Hppk"/>
</dbReference>
<dbReference type="PROSITE" id="PS00794">
    <property type="entry name" value="HPPK"/>
    <property type="match status" value="1"/>
</dbReference>